<evidence type="ECO:0000259" key="1">
    <source>
        <dbReference type="Pfam" id="PF10546"/>
    </source>
</evidence>
<protein>
    <submittedName>
        <fullName evidence="2">p63C domain protein</fullName>
    </submittedName>
</protein>
<accession>A0A0K8MFY8</accession>
<keyword evidence="3" id="KW-1185">Reference proteome</keyword>
<sequence length="323" mass="36757">MMTTETTTAGRLTPHSKIKTPKLLKAKWGSHRTPLVIGNLKISCYVLEDGTRVLSGRGLQEALGFKKKLPGIMLGNLLKSPRLAPYLLPGILDKFEQKIAFIRPNSSGSNPTTYGYEATLLVDLCYALIDAQQAGVLTKVQSIYAKQAEMIVRSVAKVGIIALIDEATGYEDDREHKALQKILNAYMSAELVAWAKRFPDEFYRQIFRLKGWNWNSLTKQKKPLEVGKITRDIVYKRLAPGVLEELEKRNPLLEQGYRKVRHHQHLNPDLGHPALSQHLHALICFMRACGNWKQFLRMVQQVFPLKNEQMHLNLESFDKTNKN</sequence>
<evidence type="ECO:0000313" key="3">
    <source>
        <dbReference type="Proteomes" id="UP000036771"/>
    </source>
</evidence>
<name>A0A0K8MFY8_9PROT</name>
<dbReference type="Pfam" id="PF10546">
    <property type="entry name" value="P63C"/>
    <property type="match status" value="1"/>
</dbReference>
<dbReference type="Proteomes" id="UP000036771">
    <property type="component" value="Unassembled WGS sequence"/>
</dbReference>
<comment type="caution">
    <text evidence="2">The sequence shown here is derived from an EMBL/GenBank/DDBJ whole genome shotgun (WGS) entry which is preliminary data.</text>
</comment>
<dbReference type="EMBL" id="BBVC01000093">
    <property type="protein sequence ID" value="GAO98809.1"/>
    <property type="molecule type" value="Genomic_DNA"/>
</dbReference>
<reference evidence="2 3" key="1">
    <citation type="submission" date="2015-03" db="EMBL/GenBank/DDBJ databases">
        <title>Caedibacter varicaedens, whole genome shotgun sequence.</title>
        <authorList>
            <person name="Suzuki H."/>
            <person name="Dapper A.L."/>
            <person name="Gibson A.K."/>
            <person name="Jackson C."/>
            <person name="Lee H."/>
            <person name="Pejaver V.R."/>
            <person name="Doak T."/>
            <person name="Lynch M."/>
        </authorList>
    </citation>
    <scope>NUCLEOTIDE SEQUENCE [LARGE SCALE GENOMIC DNA]</scope>
</reference>
<gene>
    <name evidence="2" type="ORF">Cva_01478</name>
</gene>
<evidence type="ECO:0000313" key="2">
    <source>
        <dbReference type="EMBL" id="GAO98809.1"/>
    </source>
</evidence>
<dbReference type="InterPro" id="IPR018874">
    <property type="entry name" value="Phage_Mx8_p63_C"/>
</dbReference>
<proteinExistence type="predicted"/>
<feature type="domain" description="Bacteriophage Mx8 p63 C-terminal" evidence="1">
    <location>
        <begin position="182"/>
        <end position="275"/>
    </location>
</feature>
<dbReference type="STRING" id="1629334.Cva_01478"/>
<dbReference type="AlphaFoldDB" id="A0A0K8MFY8"/>
<organism evidence="2 3">
    <name type="scientific">Caedimonas varicaedens</name>
    <dbReference type="NCBI Taxonomy" id="1629334"/>
    <lineage>
        <taxon>Bacteria</taxon>
        <taxon>Pseudomonadati</taxon>
        <taxon>Pseudomonadota</taxon>
        <taxon>Alphaproteobacteria</taxon>
        <taxon>Holosporales</taxon>
        <taxon>Caedimonadaceae</taxon>
        <taxon>Caedimonas</taxon>
    </lineage>
</organism>